<feature type="domain" description="Replication initiation protein-like C-terminal" evidence="1">
    <location>
        <begin position="168"/>
        <end position="325"/>
    </location>
</feature>
<evidence type="ECO:0000313" key="3">
    <source>
        <dbReference type="Proteomes" id="UP000514510"/>
    </source>
</evidence>
<organism evidence="2 3">
    <name type="scientific">Vibrio phage VAI1</name>
    <dbReference type="NCBI Taxonomy" id="2601671"/>
    <lineage>
        <taxon>Viruses</taxon>
        <taxon>Monodnaviria</taxon>
        <taxon>Loebvirae</taxon>
        <taxon>Hofneiviricota</taxon>
        <taxon>Faserviricetes</taxon>
        <taxon>Tubulavirales</taxon>
        <taxon>Inoviridae</taxon>
        <taxon>Vasivirus</taxon>
        <taxon>Vasivirus VAI</taxon>
    </lineage>
</organism>
<proteinExistence type="predicted"/>
<dbReference type="EMBL" id="MN200778">
    <property type="protein sequence ID" value="QFG06239.1"/>
    <property type="molecule type" value="Genomic_DNA"/>
</dbReference>
<name>A0A7D0NM23_9VIRU</name>
<sequence length="361" mass="41676">MVMKKQVFTPEEMEIDTQASPFVFVDYLSWTIPYSSLRHAHKSDLASVIWAPIPKPNYRMAKTPEQKEKLIDRYKQQWNVSMMERLQVFCLHVLGLRMSPWREKGLYGYEDSCHLMTKHSNKHVGFVALGGNRGTCYFQIEGLGCKHIFEHTSAFRLHWWLQLLDCNRLSRIDLAVDDFHGLFGREYAKKAYADDAFRTSVRGCGPSAGERYFAEPSGKVLNESFEVGNRKSRIYWRIYNKAAQLGLDMFWFRSECELKDMPLDVLLNISGYFAGICAYSASIVASSPVKVVTKKKQIALDMHGRIRWARRQVGRTLSDIAKYLDGDLDKVFGLLVSEHLHGDLLDLPDTYKHILKEIMEN</sequence>
<protein>
    <submittedName>
        <fullName evidence="2">RstA-like putative replication initiator</fullName>
    </submittedName>
</protein>
<keyword evidence="3" id="KW-1185">Reference proteome</keyword>
<dbReference type="Pfam" id="PF02486">
    <property type="entry name" value="Rep_trans"/>
    <property type="match status" value="1"/>
</dbReference>
<evidence type="ECO:0000259" key="1">
    <source>
        <dbReference type="Pfam" id="PF02486"/>
    </source>
</evidence>
<evidence type="ECO:0000313" key="2">
    <source>
        <dbReference type="EMBL" id="QFG06239.1"/>
    </source>
</evidence>
<dbReference type="Proteomes" id="UP000514510">
    <property type="component" value="Segment"/>
</dbReference>
<dbReference type="InterPro" id="IPR003491">
    <property type="entry name" value="REP-like_C"/>
</dbReference>
<gene>
    <name evidence="2" type="ORF">VAI1_1</name>
</gene>
<accession>A0A7D0NM23</accession>
<reference evidence="2 3" key="1">
    <citation type="submission" date="2019-07" db="EMBL/GenBank/DDBJ databases">
        <title>Beyond cholerae: characterization of zot-encoding filamentous phages in the marine fish pathogen Vibrio anguillarum.</title>
        <authorList>
            <person name="Mauritzen J.J."/>
            <person name="Castillo D."/>
            <person name="Tan D."/>
            <person name="Svenningsen S.L."/>
            <person name="Middelboe M."/>
        </authorList>
    </citation>
    <scope>NUCLEOTIDE SEQUENCE [LARGE SCALE GENOMIC DNA]</scope>
</reference>